<organism evidence="1 2">
    <name type="scientific">Neolamprologus brichardi</name>
    <name type="common">Fairy cichlid</name>
    <name type="synonym">Lamprologus brichardi</name>
    <dbReference type="NCBI Taxonomy" id="32507"/>
    <lineage>
        <taxon>Eukaryota</taxon>
        <taxon>Metazoa</taxon>
        <taxon>Chordata</taxon>
        <taxon>Craniata</taxon>
        <taxon>Vertebrata</taxon>
        <taxon>Euteleostomi</taxon>
        <taxon>Actinopterygii</taxon>
        <taxon>Neopterygii</taxon>
        <taxon>Teleostei</taxon>
        <taxon>Neoteleostei</taxon>
        <taxon>Acanthomorphata</taxon>
        <taxon>Ovalentaria</taxon>
        <taxon>Cichlomorphae</taxon>
        <taxon>Cichliformes</taxon>
        <taxon>Cichlidae</taxon>
        <taxon>African cichlids</taxon>
        <taxon>Pseudocrenilabrinae</taxon>
        <taxon>Lamprologini</taxon>
        <taxon>Neolamprologus</taxon>
    </lineage>
</organism>
<keyword evidence="2" id="KW-1185">Reference proteome</keyword>
<dbReference type="AlphaFoldDB" id="A0A3Q4GHT7"/>
<evidence type="ECO:0000313" key="1">
    <source>
        <dbReference type="Ensembl" id="ENSNBRP00000002627.1"/>
    </source>
</evidence>
<name>A0A3Q4GHT7_NEOBR</name>
<reference evidence="1" key="2">
    <citation type="submission" date="2025-09" db="UniProtKB">
        <authorList>
            <consortium name="Ensembl"/>
        </authorList>
    </citation>
    <scope>IDENTIFICATION</scope>
</reference>
<reference evidence="1" key="1">
    <citation type="submission" date="2025-08" db="UniProtKB">
        <authorList>
            <consortium name="Ensembl"/>
        </authorList>
    </citation>
    <scope>IDENTIFICATION</scope>
</reference>
<dbReference type="Bgee" id="ENSNBRG00000002115">
    <property type="expression patterns" value="Expressed in blood and 8 other cell types or tissues"/>
</dbReference>
<dbReference type="STRING" id="32507.ENSNBRP00000002627"/>
<sequence>VDFMRNLFSSALGLSSAEKVLDELTLDGVARYINSETSRAILCLGKGALPGTI</sequence>
<evidence type="ECO:0000313" key="2">
    <source>
        <dbReference type="Proteomes" id="UP000261580"/>
    </source>
</evidence>
<accession>A0A3Q4GHT7</accession>
<dbReference type="GeneTree" id="ENSGT01050000247150"/>
<protein>
    <submittedName>
        <fullName evidence="1">Uncharacterized protein</fullName>
    </submittedName>
</protein>
<dbReference type="Proteomes" id="UP000261580">
    <property type="component" value="Unassembled WGS sequence"/>
</dbReference>
<proteinExistence type="predicted"/>
<dbReference type="Ensembl" id="ENSNBRT00000002721.1">
    <property type="protein sequence ID" value="ENSNBRP00000002627.1"/>
    <property type="gene ID" value="ENSNBRG00000002115.1"/>
</dbReference>